<dbReference type="Gene3D" id="1.10.357.10">
    <property type="entry name" value="Tetracycline Repressor, domain 2"/>
    <property type="match status" value="1"/>
</dbReference>
<dbReference type="Proteomes" id="UP001241092">
    <property type="component" value="Chromosome"/>
</dbReference>
<evidence type="ECO:0000313" key="1">
    <source>
        <dbReference type="EMBL" id="BDY30723.1"/>
    </source>
</evidence>
<evidence type="ECO:0000313" key="2">
    <source>
        <dbReference type="Proteomes" id="UP001241092"/>
    </source>
</evidence>
<dbReference type="InterPro" id="IPR009057">
    <property type="entry name" value="Homeodomain-like_sf"/>
</dbReference>
<accession>A0AAI8TTN2</accession>
<dbReference type="SUPFAM" id="SSF46689">
    <property type="entry name" value="Homeodomain-like"/>
    <property type="match status" value="1"/>
</dbReference>
<proteinExistence type="predicted"/>
<organism evidence="1 2">
    <name type="scientific">Mycolicibacterium mageritense</name>
    <name type="common">Mycobacterium mageritense</name>
    <dbReference type="NCBI Taxonomy" id="53462"/>
    <lineage>
        <taxon>Bacteria</taxon>
        <taxon>Bacillati</taxon>
        <taxon>Actinomycetota</taxon>
        <taxon>Actinomycetes</taxon>
        <taxon>Mycobacteriales</taxon>
        <taxon>Mycobacteriaceae</taxon>
        <taxon>Mycolicibacterium</taxon>
    </lineage>
</organism>
<protein>
    <submittedName>
        <fullName evidence="1">HTH-type transcriptional regulator</fullName>
    </submittedName>
</protein>
<gene>
    <name evidence="1" type="ORF">hbim_04669</name>
</gene>
<reference evidence="1" key="1">
    <citation type="submission" date="2023-03" db="EMBL/GenBank/DDBJ databases">
        <title>Draft genome sequence of a Mycolicibacterium mageritense strain H4_3_1 isolated from a hybrid biological-inorganic system reactor.</title>
        <authorList>
            <person name="Feng X."/>
            <person name="Kazama D."/>
            <person name="Sato K."/>
            <person name="Kobayashi H."/>
        </authorList>
    </citation>
    <scope>NUCLEOTIDE SEQUENCE</scope>
    <source>
        <strain evidence="1">H4_3_1</strain>
    </source>
</reference>
<dbReference type="EMBL" id="AP027452">
    <property type="protein sequence ID" value="BDY30723.1"/>
    <property type="molecule type" value="Genomic_DNA"/>
</dbReference>
<dbReference type="AlphaFoldDB" id="A0AAI8TTN2"/>
<sequence length="233" mass="25208">MAWSAHTNETYRYGQLKTVTVMMFHAAIVIPATPLYPGHMSNDALATVTHLHDAHGRRTEALRRVFGAAAQLIDESDPAGVSVPTLAARARMAPAALAAQFPTIEVVFAELYLYRVAALALDIDPAARAADRVCEQLSAITLLLADEPRLARACTRALVSTDDDAVADVRSRISVEVRRRISTALGTGAWPEVVATLESVFWGALLQAQSGAMTYRQMARQLETMVAVILPDI</sequence>
<name>A0AAI8TTN2_MYCME</name>